<evidence type="ECO:0000313" key="2">
    <source>
        <dbReference type="Proteomes" id="UP001196980"/>
    </source>
</evidence>
<proteinExistence type="predicted"/>
<dbReference type="EMBL" id="JABXWD010000065">
    <property type="protein sequence ID" value="MBV6341015.1"/>
    <property type="molecule type" value="Genomic_DNA"/>
</dbReference>
<organism evidence="1 2">
    <name type="scientific">Candidatus Magnetobacterium casense</name>
    <dbReference type="NCBI Taxonomy" id="1455061"/>
    <lineage>
        <taxon>Bacteria</taxon>
        <taxon>Pseudomonadati</taxon>
        <taxon>Nitrospirota</taxon>
        <taxon>Thermodesulfovibrionia</taxon>
        <taxon>Thermodesulfovibrionales</taxon>
        <taxon>Candidatus Magnetobacteriaceae</taxon>
        <taxon>Candidatus Magnetobacterium</taxon>
    </lineage>
</organism>
<accession>A0ABS6RWK4</accession>
<evidence type="ECO:0008006" key="3">
    <source>
        <dbReference type="Google" id="ProtNLM"/>
    </source>
</evidence>
<evidence type="ECO:0000313" key="1">
    <source>
        <dbReference type="EMBL" id="MBV6341015.1"/>
    </source>
</evidence>
<keyword evidence="2" id="KW-1185">Reference proteome</keyword>
<comment type="caution">
    <text evidence="1">The sequence shown here is derived from an EMBL/GenBank/DDBJ whole genome shotgun (WGS) entry which is preliminary data.</text>
</comment>
<protein>
    <recommendedName>
        <fullName evidence="3">Type I-B CRISPR-associated protein Cas8b1/Cst1</fullName>
    </recommendedName>
</protein>
<name>A0ABS6RWK4_9BACT</name>
<dbReference type="Proteomes" id="UP001196980">
    <property type="component" value="Unassembled WGS sequence"/>
</dbReference>
<dbReference type="RefSeq" id="WP_218251628.1">
    <property type="nucleotide sequence ID" value="NZ_JABXWD010000065.1"/>
</dbReference>
<reference evidence="1 2" key="1">
    <citation type="journal article" date="2020" name="J Geophys Res Biogeosci">
        <title>Magnetotaxis as an Adaptation to Enable Bacterial Shuttling of Microbial Sulfur and Sulfur Cycling Across Aquatic Oxic#Anoxic Interfaces.</title>
        <authorList>
            <person name="Li J."/>
            <person name="Liu P."/>
            <person name="Wang J."/>
            <person name="Roberts A.P."/>
            <person name="Pan Y."/>
        </authorList>
    </citation>
    <scope>NUCLEOTIDE SEQUENCE [LARGE SCALE GENOMIC DNA]</scope>
    <source>
        <strain evidence="1 2">MYR-1_YQ</strain>
    </source>
</reference>
<sequence>MNDTGDSDVLTLLPSNWYYNASVIGFLKVLEHAGVSVENYLRDDGTVEIDRSVFAKENADNMPKALQCYYHYHKVRVNPVLNKPLGLKIVGNSLYTNFINPSSKTKDEHNLSLLVQYLSSDSFKTGVSEPCNLCCQPFSIIPDKDANQDFGAFLKTRSRLNMMHGSYIGGSFDFPNAFWNMKTSVKLCPLCIYLVLHHHLPFIGTTSGELFINAPSFKIMWYINKIATEMMSRQPDMAVRKILGLSYLGLAQRIYSLLGTWSLMNIEMVIKKGGDISYFSLPLHISKVLNQKSIAALIYEAGDPLVFKMILNGDFDDLIKLSHSLCKLLFAFNDISEGEPTDEMNNMISNDSYLKRLDKITKKDITALRKLSIKLPLIYARIRQVIKQEYI</sequence>
<gene>
    <name evidence="1" type="ORF">HWQ67_05410</name>
</gene>